<evidence type="ECO:0000256" key="8">
    <source>
        <dbReference type="ARBA" id="ARBA00022485"/>
    </source>
</evidence>
<dbReference type="PANTHER" id="PTHR43105:SF2">
    <property type="entry name" value="RESPIRATORY NITRATE REDUCTASE 2 ALPHA CHAIN"/>
    <property type="match status" value="1"/>
</dbReference>
<keyword evidence="8" id="KW-0004">4Fe-4S</keyword>
<evidence type="ECO:0000256" key="5">
    <source>
        <dbReference type="ARBA" id="ARBA00012500"/>
    </source>
</evidence>
<evidence type="ECO:0000256" key="15">
    <source>
        <dbReference type="ARBA" id="ARBA00023063"/>
    </source>
</evidence>
<dbReference type="GO" id="GO:0043546">
    <property type="term" value="F:molybdopterin cofactor binding"/>
    <property type="evidence" value="ECO:0007669"/>
    <property type="project" value="InterPro"/>
</dbReference>
<keyword evidence="13" id="KW-0408">Iron</keyword>
<comment type="cofactor">
    <cofactor evidence="1">
        <name>Mo-bis(molybdopterin guanine dinucleotide)</name>
        <dbReference type="ChEBI" id="CHEBI:60539"/>
    </cofactor>
</comment>
<dbReference type="EMBL" id="BJNZ01000005">
    <property type="protein sequence ID" value="GED09141.1"/>
    <property type="molecule type" value="Genomic_DNA"/>
</dbReference>
<comment type="subcellular location">
    <subcellularLocation>
        <location evidence="3">Cell membrane</location>
        <topology evidence="3">Peripheral membrane protein</topology>
    </subcellularLocation>
</comment>
<dbReference type="InterPro" id="IPR006657">
    <property type="entry name" value="MoPterin_dinucl-bd_dom"/>
</dbReference>
<dbReference type="Proteomes" id="UP000316659">
    <property type="component" value="Unassembled WGS sequence"/>
</dbReference>
<evidence type="ECO:0000256" key="9">
    <source>
        <dbReference type="ARBA" id="ARBA00022505"/>
    </source>
</evidence>
<comment type="similarity">
    <text evidence="4">Belongs to the prokaryotic molybdopterin-containing oxidoreductase family.</text>
</comment>
<keyword evidence="16" id="KW-0472">Membrane</keyword>
<dbReference type="GO" id="GO:0009325">
    <property type="term" value="C:nitrate reductase complex"/>
    <property type="evidence" value="ECO:0007669"/>
    <property type="project" value="InterPro"/>
</dbReference>
<evidence type="ECO:0000256" key="11">
    <source>
        <dbReference type="ARBA" id="ARBA00022982"/>
    </source>
</evidence>
<keyword evidence="9" id="KW-0500">Molybdenum</keyword>
<keyword evidence="10" id="KW-0479">Metal-binding</keyword>
<organism evidence="19 20">
    <name type="scientific">Cellulosimicrobium cellulans</name>
    <name type="common">Arthrobacter luteus</name>
    <dbReference type="NCBI Taxonomy" id="1710"/>
    <lineage>
        <taxon>Bacteria</taxon>
        <taxon>Bacillati</taxon>
        <taxon>Actinomycetota</taxon>
        <taxon>Actinomycetes</taxon>
        <taxon>Micrococcales</taxon>
        <taxon>Promicromonosporaceae</taxon>
        <taxon>Cellulosimicrobium</taxon>
    </lineage>
</organism>
<dbReference type="InterPro" id="IPR027467">
    <property type="entry name" value="MopterinOxRdtase_cofactor_BS"/>
</dbReference>
<gene>
    <name evidence="19" type="ORF">CCE02nite_11400</name>
</gene>
<evidence type="ECO:0000256" key="2">
    <source>
        <dbReference type="ARBA" id="ARBA00001966"/>
    </source>
</evidence>
<dbReference type="InterPro" id="IPR006468">
    <property type="entry name" value="NarG"/>
</dbReference>
<dbReference type="InterPro" id="IPR037943">
    <property type="entry name" value="MopB_CT_Nitrate-R-NarG-like"/>
</dbReference>
<dbReference type="GO" id="GO:0042128">
    <property type="term" value="P:nitrate assimilation"/>
    <property type="evidence" value="ECO:0007669"/>
    <property type="project" value="UniProtKB-KW"/>
</dbReference>
<dbReference type="PROSITE" id="PS00551">
    <property type="entry name" value="MOLYBDOPTERIN_PROK_1"/>
    <property type="match status" value="1"/>
</dbReference>
<evidence type="ECO:0000256" key="10">
    <source>
        <dbReference type="ARBA" id="ARBA00022723"/>
    </source>
</evidence>
<evidence type="ECO:0000256" key="6">
    <source>
        <dbReference type="ARBA" id="ARBA00022448"/>
    </source>
</evidence>
<dbReference type="PROSITE" id="PS51669">
    <property type="entry name" value="4FE4S_MOW_BIS_MGD"/>
    <property type="match status" value="1"/>
</dbReference>
<evidence type="ECO:0000256" key="3">
    <source>
        <dbReference type="ARBA" id="ARBA00004202"/>
    </source>
</evidence>
<keyword evidence="14" id="KW-0411">Iron-sulfur</keyword>
<reference evidence="19 20" key="1">
    <citation type="submission" date="2019-06" db="EMBL/GenBank/DDBJ databases">
        <title>Whole genome shotgun sequence of Cellulosimicrobium cellulans NBRC 15516.</title>
        <authorList>
            <person name="Hosoyama A."/>
            <person name="Uohara A."/>
            <person name="Ohji S."/>
            <person name="Ichikawa N."/>
        </authorList>
    </citation>
    <scope>NUCLEOTIDE SEQUENCE [LARGE SCALE GENOMIC DNA]</scope>
    <source>
        <strain evidence="19 20">NBRC 15516</strain>
    </source>
</reference>
<dbReference type="InterPro" id="IPR006656">
    <property type="entry name" value="Mopterin_OxRdtase"/>
</dbReference>
<comment type="cofactor">
    <cofactor evidence="2">
        <name>[4Fe-4S] cluster</name>
        <dbReference type="ChEBI" id="CHEBI:49883"/>
    </cofactor>
</comment>
<evidence type="ECO:0000256" key="1">
    <source>
        <dbReference type="ARBA" id="ARBA00001942"/>
    </source>
</evidence>
<dbReference type="SUPFAM" id="SSF53706">
    <property type="entry name" value="Formate dehydrogenase/DMSO reductase, domains 1-3"/>
    <property type="match status" value="1"/>
</dbReference>
<dbReference type="GO" id="GO:0046872">
    <property type="term" value="F:metal ion binding"/>
    <property type="evidence" value="ECO:0007669"/>
    <property type="project" value="UniProtKB-KW"/>
</dbReference>
<dbReference type="PROSITE" id="PS00490">
    <property type="entry name" value="MOLYBDOPTERIN_PROK_2"/>
    <property type="match status" value="1"/>
</dbReference>
<keyword evidence="11" id="KW-0249">Electron transport</keyword>
<dbReference type="InterPro" id="IPR006655">
    <property type="entry name" value="Mopterin_OxRdtase_prok_CS"/>
</dbReference>
<proteinExistence type="inferred from homology"/>
<dbReference type="CDD" id="cd02750">
    <property type="entry name" value="MopB_Nitrate-R-NarG-like"/>
    <property type="match status" value="1"/>
</dbReference>
<evidence type="ECO:0000256" key="17">
    <source>
        <dbReference type="ARBA" id="ARBA00048294"/>
    </source>
</evidence>
<evidence type="ECO:0000259" key="18">
    <source>
        <dbReference type="PROSITE" id="PS51669"/>
    </source>
</evidence>
<protein>
    <recommendedName>
        <fullName evidence="5">nitrate reductase (quinone)</fullName>
        <ecNumber evidence="5">1.7.5.1</ecNumber>
    </recommendedName>
</protein>
<dbReference type="SUPFAM" id="SSF50692">
    <property type="entry name" value="ADC-like"/>
    <property type="match status" value="1"/>
</dbReference>
<keyword evidence="12" id="KW-0560">Oxidoreductase</keyword>
<keyword evidence="6" id="KW-0813">Transport</keyword>
<feature type="domain" description="4Fe-4S Mo/W bis-MGD-type" evidence="18">
    <location>
        <begin position="54"/>
        <end position="118"/>
    </location>
</feature>
<dbReference type="InterPro" id="IPR050123">
    <property type="entry name" value="Prok_molybdopt-oxidoreductase"/>
</dbReference>
<name>A0A4Y4E399_CELCE</name>
<dbReference type="PANTHER" id="PTHR43105">
    <property type="entry name" value="RESPIRATORY NITRATE REDUCTASE"/>
    <property type="match status" value="1"/>
</dbReference>
<evidence type="ECO:0000313" key="20">
    <source>
        <dbReference type="Proteomes" id="UP000316659"/>
    </source>
</evidence>
<dbReference type="GO" id="GO:0160182">
    <property type="term" value="F:nitrate reductase (quinone) activity"/>
    <property type="evidence" value="ECO:0007669"/>
    <property type="project" value="UniProtKB-EC"/>
</dbReference>
<dbReference type="InterPro" id="IPR006963">
    <property type="entry name" value="Mopterin_OxRdtase_4Fe-4S_dom"/>
</dbReference>
<dbReference type="RefSeq" id="WP_141388690.1">
    <property type="nucleotide sequence ID" value="NZ_BJNZ01000005.1"/>
</dbReference>
<dbReference type="GO" id="GO:0051539">
    <property type="term" value="F:4 iron, 4 sulfur cluster binding"/>
    <property type="evidence" value="ECO:0007669"/>
    <property type="project" value="UniProtKB-KW"/>
</dbReference>
<dbReference type="InterPro" id="IPR009010">
    <property type="entry name" value="Asp_de-COase-like_dom_sf"/>
</dbReference>
<comment type="catalytic activity">
    <reaction evidence="17">
        <text>nitrate + a quinol = a quinone + nitrite + H2O</text>
        <dbReference type="Rhea" id="RHEA:56144"/>
        <dbReference type="ChEBI" id="CHEBI:15377"/>
        <dbReference type="ChEBI" id="CHEBI:16301"/>
        <dbReference type="ChEBI" id="CHEBI:17632"/>
        <dbReference type="ChEBI" id="CHEBI:24646"/>
        <dbReference type="ChEBI" id="CHEBI:132124"/>
        <dbReference type="EC" id="1.7.5.1"/>
    </reaction>
</comment>
<dbReference type="GO" id="GO:0005886">
    <property type="term" value="C:plasma membrane"/>
    <property type="evidence" value="ECO:0007669"/>
    <property type="project" value="UniProtKB-SubCell"/>
</dbReference>
<dbReference type="Pfam" id="PF01568">
    <property type="entry name" value="Molydop_binding"/>
    <property type="match status" value="1"/>
</dbReference>
<sequence>MPPLDERTPRDPADALLRLGSRLRRGQVSDDLRQVFLTGGRQGDVFYRDRWSHDKVVRSTHGVNCTGSCSWKVYVKDGIITWETQQTDYPSVGPDSPEYEPRGCPRGAAFSWYTYSPTRVRYPYVRGTLLDLYRQAKNDVGGDPVLAWAKVTSDPGSARAYKSARGKGGLVRATWDEAAEIVAAAHVHTIKTYGPDRVAGFSPIPAMSMVSHGVGSRFVQLLGGSMLSFYDWYADLPVASPQVFGDQTDVPESADWWNSTYCIMWGSNVPVTRTPDAHFMTEARYRGQKVVVVSPDYADNTKFADEWLAPHPGTDGALAQAMGHVILTEFHVRDRAPRFLDYMAQFTDAPYLVTLERRGDAYVPGRFLTADRLAGTTAADQAGTANAASKTVILSHEGDVVVPNGSLGHRYGDPGRWNLDLEGVEPALSVADLTGGASGGPVAVDLPRFDLAPEEGAEHQGGAGSVRRGVPTHRVGEHLVTTVYDLLLAQYGVDRPDLDLPGEWPTGYDDPATPGTPAWQEEITGVPAVAAARIGREFAQNALDSDGRSMIIMGAGTNHWFHSDTIYRTFLALVTMTGCQGVNGGGWAHYVGQEKVRPITGFQQYANALDWARPPRLMISTAFWYLATDQWRYDGLPADALASSLATGKLSGRTTADTLVESVRRGWTPSYPTFDRNPLDLVDEAEAAGKDPVRHVVDQLSSGELDYACADPDDPANFPRVLTVWRANLLGSSGKGNEYFLQHLLGTDAAVRAPESGPDRRPRDIAWHDEAPRGKLDLLVTADFRMTSTTLFSDVVLPAATWYEKHDLSSTDMHPFVHSFNPAISPPWQTRTDFDIFHTIARRISEMSVTHLGVRKDVVAVPLAHDTPDAMATPHGEVLPQDELVPGVTMSRLVVVERDYPAFADRLAALGPLTQKVGMVTKGVAFDPTPEVERLAVANGVVPDGPTAGRPRLDRETHVCEMILALSGTTNGRLAVQGFEDLERRTGQRLADLARDEQGKRITFPDVQSRPTAVITSPEWSGSEHGGRRYSAFVINVERLKPWHTLTGRQHFFLDHDWMTELGEQLPVYRPPLDMHRLFGDSRIGDTSPTGAQGSEGYAEVAVRYLTPHSKWSIHSEYQDNLFMLSLSRGGPTIWMSPQDAEKIGVADNDWIESYNRNGVVVARAVVSHRMPEGTVFMYHAKDRTVDVPRSETSGLRGGIHNSLTRVLLKPTHLIGGYAQLSYGFNYIGPTGNQRDEVTVIRRRSQEVTY</sequence>
<dbReference type="Gene3D" id="3.40.50.12440">
    <property type="match status" value="1"/>
</dbReference>
<evidence type="ECO:0000256" key="4">
    <source>
        <dbReference type="ARBA" id="ARBA00010312"/>
    </source>
</evidence>
<accession>A0A4Y4E399</accession>
<keyword evidence="7" id="KW-1003">Cell membrane</keyword>
<evidence type="ECO:0000256" key="13">
    <source>
        <dbReference type="ARBA" id="ARBA00023004"/>
    </source>
</evidence>
<dbReference type="AlphaFoldDB" id="A0A4Y4E399"/>
<dbReference type="CDD" id="cd02776">
    <property type="entry name" value="MopB_CT_Nitrate-R-NarG-like"/>
    <property type="match status" value="1"/>
</dbReference>
<keyword evidence="15" id="KW-0534">Nitrate assimilation</keyword>
<dbReference type="SMART" id="SM00926">
    <property type="entry name" value="Molybdop_Fe4S4"/>
    <property type="match status" value="1"/>
</dbReference>
<evidence type="ECO:0000256" key="16">
    <source>
        <dbReference type="ARBA" id="ARBA00023136"/>
    </source>
</evidence>
<dbReference type="Pfam" id="PF00384">
    <property type="entry name" value="Molybdopterin"/>
    <property type="match status" value="1"/>
</dbReference>
<evidence type="ECO:0000256" key="12">
    <source>
        <dbReference type="ARBA" id="ARBA00023002"/>
    </source>
</evidence>
<evidence type="ECO:0000256" key="14">
    <source>
        <dbReference type="ARBA" id="ARBA00023014"/>
    </source>
</evidence>
<evidence type="ECO:0000313" key="19">
    <source>
        <dbReference type="EMBL" id="GED09141.1"/>
    </source>
</evidence>
<comment type="caution">
    <text evidence="19">The sequence shown here is derived from an EMBL/GenBank/DDBJ whole genome shotgun (WGS) entry which is preliminary data.</text>
</comment>
<dbReference type="EC" id="1.7.5.1" evidence="5"/>
<dbReference type="NCBIfam" id="TIGR01580">
    <property type="entry name" value="narG"/>
    <property type="match status" value="1"/>
</dbReference>
<evidence type="ECO:0000256" key="7">
    <source>
        <dbReference type="ARBA" id="ARBA00022475"/>
    </source>
</evidence>